<keyword evidence="1" id="KW-0812">Transmembrane</keyword>
<dbReference type="Gene3D" id="3.40.50.150">
    <property type="entry name" value="Vaccinia Virus protein VP39"/>
    <property type="match status" value="1"/>
</dbReference>
<evidence type="ECO:0000313" key="3">
    <source>
        <dbReference type="EMBL" id="CAA9360265.1"/>
    </source>
</evidence>
<dbReference type="AlphaFoldDB" id="A0A6J4MI67"/>
<dbReference type="Pfam" id="PF08241">
    <property type="entry name" value="Methyltransf_11"/>
    <property type="match status" value="1"/>
</dbReference>
<feature type="non-terminal residue" evidence="3">
    <location>
        <position position="1"/>
    </location>
</feature>
<keyword evidence="1" id="KW-0472">Membrane</keyword>
<reference evidence="3" key="1">
    <citation type="submission" date="2020-02" db="EMBL/GenBank/DDBJ databases">
        <authorList>
            <person name="Meier V. D."/>
        </authorList>
    </citation>
    <scope>NUCLEOTIDE SEQUENCE</scope>
    <source>
        <strain evidence="3">AVDCRST_MAG93</strain>
    </source>
</reference>
<proteinExistence type="predicted"/>
<gene>
    <name evidence="3" type="ORF">AVDCRST_MAG93-7614</name>
</gene>
<keyword evidence="1" id="KW-1133">Transmembrane helix</keyword>
<dbReference type="InterPro" id="IPR029063">
    <property type="entry name" value="SAM-dependent_MTases_sf"/>
</dbReference>
<protein>
    <recommendedName>
        <fullName evidence="2">Methyltransferase type 11 domain-containing protein</fullName>
    </recommendedName>
</protein>
<dbReference type="EMBL" id="CADCTR010002562">
    <property type="protein sequence ID" value="CAA9360265.1"/>
    <property type="molecule type" value="Genomic_DNA"/>
</dbReference>
<organism evidence="3">
    <name type="scientific">uncultured Chloroflexia bacterium</name>
    <dbReference type="NCBI Taxonomy" id="1672391"/>
    <lineage>
        <taxon>Bacteria</taxon>
        <taxon>Bacillati</taxon>
        <taxon>Chloroflexota</taxon>
        <taxon>Chloroflexia</taxon>
        <taxon>environmental samples</taxon>
    </lineage>
</organism>
<dbReference type="SUPFAM" id="SSF53335">
    <property type="entry name" value="S-adenosyl-L-methionine-dependent methyltransferases"/>
    <property type="match status" value="1"/>
</dbReference>
<sequence length="197" mass="22711">RHLRNIVIIQADVLAMPSRQCFDYAFSIGVLHHTSSPRGAFDSVVATLKEGGAVSAWVYGRENNGWIIYLLNPLRRHQTSRLPRGILGILAYAIAAPMFLILYCIYRPVGRFPQLAWLRRYLFYFDYLFFLTKIKFHEQALIIFDHLVPSIAEYIHRDDFARWFEENALEGIVLTSRAGNSWCGFGLRSASTQKHTD</sequence>
<dbReference type="InterPro" id="IPR013216">
    <property type="entry name" value="Methyltransf_11"/>
</dbReference>
<name>A0A6J4MI67_9CHLR</name>
<accession>A0A6J4MI67</accession>
<dbReference type="GO" id="GO:0008757">
    <property type="term" value="F:S-adenosylmethionine-dependent methyltransferase activity"/>
    <property type="evidence" value="ECO:0007669"/>
    <property type="project" value="InterPro"/>
</dbReference>
<feature type="transmembrane region" description="Helical" evidence="1">
    <location>
        <begin position="85"/>
        <end position="106"/>
    </location>
</feature>
<evidence type="ECO:0000259" key="2">
    <source>
        <dbReference type="Pfam" id="PF08241"/>
    </source>
</evidence>
<evidence type="ECO:0000256" key="1">
    <source>
        <dbReference type="SAM" id="Phobius"/>
    </source>
</evidence>
<feature type="domain" description="Methyltransferase type 11" evidence="2">
    <location>
        <begin position="6"/>
        <end position="54"/>
    </location>
</feature>